<gene>
    <name evidence="2" type="ORF">LZ016_04160</name>
</gene>
<proteinExistence type="predicted"/>
<dbReference type="EMBL" id="JAKZHW010000001">
    <property type="protein sequence ID" value="MCH8615299.1"/>
    <property type="molecule type" value="Genomic_DNA"/>
</dbReference>
<accession>A0ABS9VK17</accession>
<protein>
    <recommendedName>
        <fullName evidence="4">Lipoprotein</fullName>
    </recommendedName>
</protein>
<evidence type="ECO:0000313" key="2">
    <source>
        <dbReference type="EMBL" id="MCH8615299.1"/>
    </source>
</evidence>
<dbReference type="RefSeq" id="WP_241446041.1">
    <property type="nucleotide sequence ID" value="NZ_JAKZHW010000001.1"/>
</dbReference>
<name>A0ABS9VK17_9SPHN</name>
<feature type="signal peptide" evidence="1">
    <location>
        <begin position="1"/>
        <end position="25"/>
    </location>
</feature>
<dbReference type="Proteomes" id="UP001203058">
    <property type="component" value="Unassembled WGS sequence"/>
</dbReference>
<reference evidence="2 3" key="1">
    <citation type="submission" date="2022-03" db="EMBL/GenBank/DDBJ databases">
        <authorList>
            <person name="Jo J.-H."/>
            <person name="Im W.-T."/>
        </authorList>
    </citation>
    <scope>NUCLEOTIDE SEQUENCE [LARGE SCALE GENOMIC DNA]</scope>
    <source>
        <strain evidence="2 3">SM33</strain>
    </source>
</reference>
<sequence length="209" mass="23724">MSMRKPLWALTAAAFLLGGCTSVGEGTDLGVYQLVRTKPTRVGNGSVEVIPPRAWNKQRRFFFFDSIRWVEDWTLNGPYLDGITFVSGLPSGEYLIRQRKTEERQVPKFRSDMTAPEVTAMLESAFRVRGGAVEFRTLALQPRQFMGYPGFQFDFEHLDGDELWRKGRAVGAVIDGRLYLMLYDAARSHYYANALPDFEAMANNAHIRA</sequence>
<comment type="caution">
    <text evidence="2">The sequence shown here is derived from an EMBL/GenBank/DDBJ whole genome shotgun (WGS) entry which is preliminary data.</text>
</comment>
<keyword evidence="1" id="KW-0732">Signal</keyword>
<organism evidence="2 3">
    <name type="scientific">Sphingomonas telluris</name>
    <dbReference type="NCBI Taxonomy" id="2907998"/>
    <lineage>
        <taxon>Bacteria</taxon>
        <taxon>Pseudomonadati</taxon>
        <taxon>Pseudomonadota</taxon>
        <taxon>Alphaproteobacteria</taxon>
        <taxon>Sphingomonadales</taxon>
        <taxon>Sphingomonadaceae</taxon>
        <taxon>Sphingomonas</taxon>
    </lineage>
</organism>
<dbReference type="PROSITE" id="PS51257">
    <property type="entry name" value="PROKAR_LIPOPROTEIN"/>
    <property type="match status" value="1"/>
</dbReference>
<evidence type="ECO:0000313" key="3">
    <source>
        <dbReference type="Proteomes" id="UP001203058"/>
    </source>
</evidence>
<evidence type="ECO:0000256" key="1">
    <source>
        <dbReference type="SAM" id="SignalP"/>
    </source>
</evidence>
<feature type="chain" id="PRO_5047449960" description="Lipoprotein" evidence="1">
    <location>
        <begin position="26"/>
        <end position="209"/>
    </location>
</feature>
<evidence type="ECO:0008006" key="4">
    <source>
        <dbReference type="Google" id="ProtNLM"/>
    </source>
</evidence>
<keyword evidence="3" id="KW-1185">Reference proteome</keyword>